<dbReference type="Pfam" id="PF06371">
    <property type="entry name" value="Drf_GBD"/>
    <property type="match status" value="1"/>
</dbReference>
<protein>
    <submittedName>
        <fullName evidence="6">Diaphanous related formin 3</fullName>
    </submittedName>
</protein>
<organism evidence="6 7">
    <name type="scientific">Prolemur simus</name>
    <name type="common">Greater bamboo lemur</name>
    <name type="synonym">Hapalemur simus</name>
    <dbReference type="NCBI Taxonomy" id="1328070"/>
    <lineage>
        <taxon>Eukaryota</taxon>
        <taxon>Metazoa</taxon>
        <taxon>Chordata</taxon>
        <taxon>Craniata</taxon>
        <taxon>Vertebrata</taxon>
        <taxon>Euteleostomi</taxon>
        <taxon>Mammalia</taxon>
        <taxon>Eutheria</taxon>
        <taxon>Euarchontoglires</taxon>
        <taxon>Primates</taxon>
        <taxon>Strepsirrhini</taxon>
        <taxon>Lemuriformes</taxon>
        <taxon>Lemuridae</taxon>
        <taxon>Prolemur</taxon>
    </lineage>
</organism>
<evidence type="ECO:0000256" key="3">
    <source>
        <dbReference type="SAM" id="Coils"/>
    </source>
</evidence>
<dbReference type="SMART" id="SM01139">
    <property type="entry name" value="Drf_FH3"/>
    <property type="match status" value="1"/>
</dbReference>
<dbReference type="Ensembl" id="ENSPSMT00000031025.1">
    <property type="protein sequence ID" value="ENSPSMP00000026804.1"/>
    <property type="gene ID" value="ENSPSMG00000018589.1"/>
</dbReference>
<dbReference type="InterPro" id="IPR014768">
    <property type="entry name" value="GBD/FH3_dom"/>
</dbReference>
<dbReference type="Gene3D" id="1.25.10.10">
    <property type="entry name" value="Leucine-rich Repeat Variant"/>
    <property type="match status" value="1"/>
</dbReference>
<evidence type="ECO:0000256" key="2">
    <source>
        <dbReference type="ARBA" id="ARBA00023054"/>
    </source>
</evidence>
<dbReference type="FunFam" id="1.10.238.150:FF:000002">
    <property type="entry name" value="protein diaphanous homolog 2 isoform X2"/>
    <property type="match status" value="1"/>
</dbReference>
<dbReference type="GO" id="GO:0030041">
    <property type="term" value="P:actin filament polymerization"/>
    <property type="evidence" value="ECO:0007669"/>
    <property type="project" value="TreeGrafter"/>
</dbReference>
<evidence type="ECO:0000259" key="5">
    <source>
        <dbReference type="PROSITE" id="PS51232"/>
    </source>
</evidence>
<dbReference type="GO" id="GO:0003779">
    <property type="term" value="F:actin binding"/>
    <property type="evidence" value="ECO:0007669"/>
    <property type="project" value="InterPro"/>
</dbReference>
<evidence type="ECO:0000256" key="4">
    <source>
        <dbReference type="SAM" id="MobiDB-lite"/>
    </source>
</evidence>
<comment type="similarity">
    <text evidence="1">Belongs to the formin homology family. Diaphanous subfamily.</text>
</comment>
<dbReference type="PANTHER" id="PTHR45691">
    <property type="entry name" value="PROTEIN DIAPHANOUS"/>
    <property type="match status" value="1"/>
</dbReference>
<dbReference type="InterPro" id="IPR051412">
    <property type="entry name" value="Formin_Homology_Diaphanous_sf"/>
</dbReference>
<dbReference type="FunFam" id="1.25.10.10:FF:000033">
    <property type="entry name" value="Diaphanous related formin 2"/>
    <property type="match status" value="1"/>
</dbReference>
<sequence>MERHRPRLHHPVHGPAAGAPYPSSGSVRSCRESKMPRRKGPQYPPPPGGPEEPGEKRPKFHLNIRTLTDDMRDKFASIRIPGGKKERPPLPNMKTAFASNDCSSASLEMMENFPKPLSENELLELFEKMMEDMNLNEDKKAPLREKDFSIKKEMVMQYINTASKTGSLKRRRQISPQEFIHELKMGSADERLVTCLESLRVSLTSNPVSWVESFGHEGLGLLLDILEKLISGKIQEKVVKKNQHKVIQCLKALMNTQYGLERIMSEERSLSLLAKAMDPMYPNMMTDVVKLLSAMCIVGEESILEEVLEALTSAGEERKIDRFFPIVEGLRHNSVQLQVACMQLINALVTSPDDLDFRLHIRNEFMRCGLKEILPNLKGIKNDGLDIQLKVFDEHKEEDLIEFSHRLEDVRAELKYPFAQESYDVYNMVWNTVKETRAEGYFISILQHLLLIRNDYFIRQQYFKLIDECVSQIVLHRDGMDPDFTYRKRLDLDLTQFVDVCIDQAKLEEFEVKASDLGKKFEKEFTDHQETQAQLQKKEAKINELQTELQAFKSQFGDLPADRNIPLPLSKEDGTGHPALPPPPPPPSCGGVPPPPPPPPPPPLPGMPMPFGGPVPPPPPLGLLGGGNFPLPPTLPFGLKPKKEFKPEISMRRLNWLKIRPDEMTENCFWIKVNENKYENTDLLCKLENTFCSQQKDWKHLLVNFYRLLENGLMYTNRLLVLDLSTKININYLHYSQTVNLIGIKGLFESI</sequence>
<gene>
    <name evidence="6" type="primary">DIAPH3</name>
</gene>
<dbReference type="PANTHER" id="PTHR45691:SF9">
    <property type="entry name" value="PROTEIN DIAPHANOUS HOMOLOG 3"/>
    <property type="match status" value="1"/>
</dbReference>
<dbReference type="Gene3D" id="1.10.20.40">
    <property type="entry name" value="Formin, diaphanous GTPase-binding domain"/>
    <property type="match status" value="1"/>
</dbReference>
<dbReference type="InterPro" id="IPR010472">
    <property type="entry name" value="FH3_dom"/>
</dbReference>
<dbReference type="Pfam" id="PF06367">
    <property type="entry name" value="Drf_FH3"/>
    <property type="match status" value="1"/>
</dbReference>
<dbReference type="InterPro" id="IPR010473">
    <property type="entry name" value="GTPase-bd"/>
</dbReference>
<accession>A0A8C9A567</accession>
<keyword evidence="2 3" id="KW-0175">Coiled coil</keyword>
<name>A0A8C9A567_PROSS</name>
<evidence type="ECO:0000256" key="1">
    <source>
        <dbReference type="ARBA" id="ARBA00008214"/>
    </source>
</evidence>
<dbReference type="AlphaFoldDB" id="A0A8C9A567"/>
<keyword evidence="7" id="KW-1185">Reference proteome</keyword>
<dbReference type="SUPFAM" id="SSF48371">
    <property type="entry name" value="ARM repeat"/>
    <property type="match status" value="1"/>
</dbReference>
<dbReference type="InterPro" id="IPR016024">
    <property type="entry name" value="ARM-type_fold"/>
</dbReference>
<dbReference type="GeneTree" id="ENSGT00940000157767"/>
<feature type="region of interest" description="Disordered" evidence="4">
    <location>
        <begin position="1"/>
        <end position="58"/>
    </location>
</feature>
<dbReference type="InterPro" id="IPR044933">
    <property type="entry name" value="DIA_GBD_sf"/>
</dbReference>
<evidence type="ECO:0000313" key="6">
    <source>
        <dbReference type="Ensembl" id="ENSPSMP00000026804.1"/>
    </source>
</evidence>
<dbReference type="Gene3D" id="6.10.30.30">
    <property type="match status" value="1"/>
</dbReference>
<reference evidence="6" key="1">
    <citation type="submission" date="2025-08" db="UniProtKB">
        <authorList>
            <consortium name="Ensembl"/>
        </authorList>
    </citation>
    <scope>IDENTIFICATION</scope>
</reference>
<feature type="compositionally biased region" description="Basic residues" evidence="4">
    <location>
        <begin position="1"/>
        <end position="12"/>
    </location>
</feature>
<feature type="compositionally biased region" description="Pro residues" evidence="4">
    <location>
        <begin position="579"/>
        <end position="616"/>
    </location>
</feature>
<dbReference type="Gene3D" id="1.10.238.150">
    <property type="entry name" value="Formin, FH3 diaphanous domain"/>
    <property type="match status" value="1"/>
</dbReference>
<feature type="coiled-coil region" evidence="3">
    <location>
        <begin position="528"/>
        <end position="555"/>
    </location>
</feature>
<feature type="region of interest" description="Disordered" evidence="4">
    <location>
        <begin position="556"/>
        <end position="616"/>
    </location>
</feature>
<proteinExistence type="inferred from homology"/>
<dbReference type="GO" id="GO:0005884">
    <property type="term" value="C:actin filament"/>
    <property type="evidence" value="ECO:0007669"/>
    <property type="project" value="TreeGrafter"/>
</dbReference>
<evidence type="ECO:0000313" key="7">
    <source>
        <dbReference type="Proteomes" id="UP000694414"/>
    </source>
</evidence>
<dbReference type="PROSITE" id="PS51232">
    <property type="entry name" value="GBD_FH3"/>
    <property type="match status" value="1"/>
</dbReference>
<dbReference type="SMART" id="SM01140">
    <property type="entry name" value="Drf_GBD"/>
    <property type="match status" value="1"/>
</dbReference>
<feature type="domain" description="GBD/FH3" evidence="5">
    <location>
        <begin position="114"/>
        <end position="481"/>
    </location>
</feature>
<reference evidence="6" key="2">
    <citation type="submission" date="2025-09" db="UniProtKB">
        <authorList>
            <consortium name="Ensembl"/>
        </authorList>
    </citation>
    <scope>IDENTIFICATION</scope>
</reference>
<dbReference type="Proteomes" id="UP000694414">
    <property type="component" value="Unplaced"/>
</dbReference>
<dbReference type="GO" id="GO:0031267">
    <property type="term" value="F:small GTPase binding"/>
    <property type="evidence" value="ECO:0007669"/>
    <property type="project" value="InterPro"/>
</dbReference>
<dbReference type="InterPro" id="IPR011989">
    <property type="entry name" value="ARM-like"/>
</dbReference>